<comment type="caution">
    <text evidence="4">The sequence shown here is derived from an EMBL/GenBank/DDBJ whole genome shotgun (WGS) entry which is preliminary data.</text>
</comment>
<evidence type="ECO:0000259" key="3">
    <source>
        <dbReference type="SMART" id="SM00939"/>
    </source>
</evidence>
<dbReference type="Pfam" id="PF08530">
    <property type="entry name" value="PepX_C"/>
    <property type="match status" value="1"/>
</dbReference>
<dbReference type="Pfam" id="PF02129">
    <property type="entry name" value="Peptidase_S15"/>
    <property type="match status" value="1"/>
</dbReference>
<dbReference type="InterPro" id="IPR005674">
    <property type="entry name" value="CocE/Ser_esterase"/>
</dbReference>
<dbReference type="SUPFAM" id="SSF53474">
    <property type="entry name" value="alpha/beta-Hydrolases"/>
    <property type="match status" value="1"/>
</dbReference>
<dbReference type="Gene3D" id="1.10.3020.10">
    <property type="entry name" value="alpha-amino acid ester hydrolase ( Helical cap domain)"/>
    <property type="match status" value="1"/>
</dbReference>
<dbReference type="SMART" id="SM00939">
    <property type="entry name" value="PepX_C"/>
    <property type="match status" value="1"/>
</dbReference>
<evidence type="ECO:0000256" key="2">
    <source>
        <dbReference type="SAM" id="MobiDB-lite"/>
    </source>
</evidence>
<dbReference type="RefSeq" id="WP_380756760.1">
    <property type="nucleotide sequence ID" value="NZ_JBHSRF010000037.1"/>
</dbReference>
<feature type="domain" description="Xaa-Pro dipeptidyl-peptidase C-terminal" evidence="3">
    <location>
        <begin position="280"/>
        <end position="543"/>
    </location>
</feature>
<gene>
    <name evidence="4" type="ORF">ACFP1K_23175</name>
</gene>
<evidence type="ECO:0000256" key="1">
    <source>
        <dbReference type="ARBA" id="ARBA00022801"/>
    </source>
</evidence>
<dbReference type="InterPro" id="IPR013736">
    <property type="entry name" value="Xaa-Pro_dipept_C"/>
</dbReference>
<dbReference type="PANTHER" id="PTHR43056">
    <property type="entry name" value="PEPTIDASE S9 PROLYL OLIGOPEPTIDASE"/>
    <property type="match status" value="1"/>
</dbReference>
<dbReference type="SUPFAM" id="SSF49785">
    <property type="entry name" value="Galactose-binding domain-like"/>
    <property type="match status" value="1"/>
</dbReference>
<dbReference type="GO" id="GO:0016787">
    <property type="term" value="F:hydrolase activity"/>
    <property type="evidence" value="ECO:0007669"/>
    <property type="project" value="UniProtKB-KW"/>
</dbReference>
<evidence type="ECO:0000313" key="4">
    <source>
        <dbReference type="EMBL" id="MFC6084082.1"/>
    </source>
</evidence>
<dbReference type="InterPro" id="IPR050585">
    <property type="entry name" value="Xaa-Pro_dipeptidyl-ppase/CocE"/>
</dbReference>
<dbReference type="Gene3D" id="2.60.120.260">
    <property type="entry name" value="Galactose-binding domain-like"/>
    <property type="match status" value="1"/>
</dbReference>
<sequence>MSGEHVTIPLPDGTRLAATLYLPERLPAPCLLEALPYRKDDVTLGYRAEYEALAGHGYAVCRVDLRGTGSSEGVARDEYPPEETGDLCAVIAWLAARDWCDGGVGMYGTSYSGFNALNVAAARPPALRAVCSIYASDDRYTDDVHYTGGVPRWLDLVDYPAYMAAMNALPPVPGVYGDGWREEWLRRLSATEPWLPRWLAEQEDGPYWRQGSLRPRLGRIEVPTMLVAGWADGYGNVVPRLTAALERGGVPYRVVAGPWSHADPAHALPGPGIDLLPEMLRWWGRWLRGDTAAVPARSAVVFLRSSTPPSPDRPLVGGTFHDLPAWPAPPHRAVPLDGPLTGPGPARVLPGEAGSRTAGAPPAEAESRWVALPSDPGIGVAVWNTCAGALPWGQPLDQRDDDARSVTVEWEVPAEGLAIVGNPRLRVPVRAPGGGALAVRLCDVAPDGASELVTRGLLRLPAGDRADAEVELDVVAHRVVAGHRLRLALATAEWPNAMTLPDTGPVHVGLGTGVLLLPVAEGPLGPEATGLVHTPPPEPPETDGVVWTVERDVLGGVTRCRTGYGSSAETDGGGSYADRYEGEVTLDHRTRRQTATADTLFAITWPDGPAVTARSRVEVVADGGDLTVTVTVTATEDSAELRTSRWSSRVRGLPRK</sequence>
<dbReference type="InterPro" id="IPR029058">
    <property type="entry name" value="AB_hydrolase_fold"/>
</dbReference>
<protein>
    <submittedName>
        <fullName evidence="4">CocE/NonD family hydrolase</fullName>
    </submittedName>
</protein>
<dbReference type="NCBIfam" id="TIGR00976">
    <property type="entry name" value="CocE_NonD"/>
    <property type="match status" value="2"/>
</dbReference>
<dbReference type="EMBL" id="JBHSRF010000037">
    <property type="protein sequence ID" value="MFC6084082.1"/>
    <property type="molecule type" value="Genomic_DNA"/>
</dbReference>
<reference evidence="5" key="1">
    <citation type="journal article" date="2019" name="Int. J. Syst. Evol. Microbiol.">
        <title>The Global Catalogue of Microorganisms (GCM) 10K type strain sequencing project: providing services to taxonomists for standard genome sequencing and annotation.</title>
        <authorList>
            <consortium name="The Broad Institute Genomics Platform"/>
            <consortium name="The Broad Institute Genome Sequencing Center for Infectious Disease"/>
            <person name="Wu L."/>
            <person name="Ma J."/>
        </authorList>
    </citation>
    <scope>NUCLEOTIDE SEQUENCE [LARGE SCALE GENOMIC DNA]</scope>
    <source>
        <strain evidence="5">JCM 30346</strain>
    </source>
</reference>
<dbReference type="InterPro" id="IPR008979">
    <property type="entry name" value="Galactose-bd-like_sf"/>
</dbReference>
<evidence type="ECO:0000313" key="5">
    <source>
        <dbReference type="Proteomes" id="UP001596137"/>
    </source>
</evidence>
<feature type="region of interest" description="Disordered" evidence="2">
    <location>
        <begin position="339"/>
        <end position="362"/>
    </location>
</feature>
<dbReference type="InterPro" id="IPR000383">
    <property type="entry name" value="Xaa-Pro-like_dom"/>
</dbReference>
<dbReference type="Proteomes" id="UP001596137">
    <property type="component" value="Unassembled WGS sequence"/>
</dbReference>
<proteinExistence type="predicted"/>
<keyword evidence="1 4" id="KW-0378">Hydrolase</keyword>
<keyword evidence="5" id="KW-1185">Reference proteome</keyword>
<name>A0ABW1NNH1_9ACTN</name>
<organism evidence="4 5">
    <name type="scientific">Sphaerisporangium aureirubrum</name>
    <dbReference type="NCBI Taxonomy" id="1544736"/>
    <lineage>
        <taxon>Bacteria</taxon>
        <taxon>Bacillati</taxon>
        <taxon>Actinomycetota</taxon>
        <taxon>Actinomycetes</taxon>
        <taxon>Streptosporangiales</taxon>
        <taxon>Streptosporangiaceae</taxon>
        <taxon>Sphaerisporangium</taxon>
    </lineage>
</organism>
<dbReference type="Gene3D" id="3.40.50.1820">
    <property type="entry name" value="alpha/beta hydrolase"/>
    <property type="match status" value="1"/>
</dbReference>
<dbReference type="PANTHER" id="PTHR43056:SF10">
    <property type="entry name" value="COCE_NOND FAMILY, PUTATIVE (AFU_ORTHOLOGUE AFUA_7G00600)-RELATED"/>
    <property type="match status" value="1"/>
</dbReference>
<accession>A0ABW1NNH1</accession>